<protein>
    <submittedName>
        <fullName evidence="2">Uncharacterized protein</fullName>
    </submittedName>
</protein>
<sequence>MAANQDLVAIITELYNNVGGPGGYNHYCMAMGMLETIKAKSPNVVMEQQQQQPVPVAVAQNVVPPWARSRNNGRFLLVLTIEQDSSPPQPPLVRRRRTRVTRTGPQDGGETPAVGALRAIGGASGLTGQRERGETSAAGASRARHETSAHGPLGDQLRSSRVLRSATRGQS</sequence>
<reference evidence="2" key="2">
    <citation type="submission" date="2019-01" db="UniProtKB">
        <authorList>
            <consortium name="EnsemblPlants"/>
        </authorList>
    </citation>
    <scope>IDENTIFICATION</scope>
    <source>
        <strain evidence="2">cv. Heinz 1706</strain>
    </source>
</reference>
<accession>A0A3Q7JE62</accession>
<organism evidence="2">
    <name type="scientific">Solanum lycopersicum</name>
    <name type="common">Tomato</name>
    <name type="synonym">Lycopersicon esculentum</name>
    <dbReference type="NCBI Taxonomy" id="4081"/>
    <lineage>
        <taxon>Eukaryota</taxon>
        <taxon>Viridiplantae</taxon>
        <taxon>Streptophyta</taxon>
        <taxon>Embryophyta</taxon>
        <taxon>Tracheophyta</taxon>
        <taxon>Spermatophyta</taxon>
        <taxon>Magnoliopsida</taxon>
        <taxon>eudicotyledons</taxon>
        <taxon>Gunneridae</taxon>
        <taxon>Pentapetalae</taxon>
        <taxon>asterids</taxon>
        <taxon>lamiids</taxon>
        <taxon>Solanales</taxon>
        <taxon>Solanaceae</taxon>
        <taxon>Solanoideae</taxon>
        <taxon>Solaneae</taxon>
        <taxon>Solanum</taxon>
        <taxon>Solanum subgen. Lycopersicon</taxon>
    </lineage>
</organism>
<evidence type="ECO:0000313" key="2">
    <source>
        <dbReference type="EnsemblPlants" id="Solyc10g076635.1.1"/>
    </source>
</evidence>
<dbReference type="Proteomes" id="UP000004994">
    <property type="component" value="Chromosome 10"/>
</dbReference>
<dbReference type="InParanoid" id="A0A3Q7JE62"/>
<dbReference type="AlphaFoldDB" id="A0A3Q7JE62"/>
<evidence type="ECO:0000256" key="1">
    <source>
        <dbReference type="SAM" id="MobiDB-lite"/>
    </source>
</evidence>
<dbReference type="Gramene" id="Solyc10g076635.1.1">
    <property type="protein sequence ID" value="Solyc10g076635.1.1"/>
    <property type="gene ID" value="Solyc10g076635.1"/>
</dbReference>
<reference evidence="2" key="1">
    <citation type="journal article" date="2012" name="Nature">
        <title>The tomato genome sequence provides insights into fleshy fruit evolution.</title>
        <authorList>
            <consortium name="Tomato Genome Consortium"/>
        </authorList>
    </citation>
    <scope>NUCLEOTIDE SEQUENCE [LARGE SCALE GENOMIC DNA]</scope>
    <source>
        <strain evidence="2">cv. Heinz 1706</strain>
    </source>
</reference>
<evidence type="ECO:0000313" key="3">
    <source>
        <dbReference type="Proteomes" id="UP000004994"/>
    </source>
</evidence>
<name>A0A3Q7JE62_SOLLC</name>
<proteinExistence type="predicted"/>
<feature type="region of interest" description="Disordered" evidence="1">
    <location>
        <begin position="84"/>
        <end position="171"/>
    </location>
</feature>
<dbReference type="EnsemblPlants" id="Solyc10g076635.1.1">
    <property type="protein sequence ID" value="Solyc10g076635.1.1"/>
    <property type="gene ID" value="Solyc10g076635.1"/>
</dbReference>
<keyword evidence="3" id="KW-1185">Reference proteome</keyword>